<dbReference type="EMBL" id="QLMJ01000018">
    <property type="protein sequence ID" value="RAK29233.1"/>
    <property type="molecule type" value="Genomic_DNA"/>
</dbReference>
<dbReference type="AlphaFoldDB" id="A0A327Z2Q0"/>
<evidence type="ECO:0000256" key="2">
    <source>
        <dbReference type="ARBA" id="ARBA00023315"/>
    </source>
</evidence>
<organism evidence="4 5">
    <name type="scientific">Actinoplanes lutulentus</name>
    <dbReference type="NCBI Taxonomy" id="1287878"/>
    <lineage>
        <taxon>Bacteria</taxon>
        <taxon>Bacillati</taxon>
        <taxon>Actinomycetota</taxon>
        <taxon>Actinomycetes</taxon>
        <taxon>Micromonosporales</taxon>
        <taxon>Micromonosporaceae</taxon>
        <taxon>Actinoplanes</taxon>
    </lineage>
</organism>
<evidence type="ECO:0000313" key="5">
    <source>
        <dbReference type="Proteomes" id="UP000249341"/>
    </source>
</evidence>
<dbReference type="CDD" id="cd04301">
    <property type="entry name" value="NAT_SF"/>
    <property type="match status" value="1"/>
</dbReference>
<dbReference type="Proteomes" id="UP000249341">
    <property type="component" value="Unassembled WGS sequence"/>
</dbReference>
<evidence type="ECO:0000313" key="4">
    <source>
        <dbReference type="EMBL" id="RAK29233.1"/>
    </source>
</evidence>
<gene>
    <name evidence="4" type="ORF">B0I29_11825</name>
</gene>
<dbReference type="Pfam" id="PF00583">
    <property type="entry name" value="Acetyltransf_1"/>
    <property type="match status" value="1"/>
</dbReference>
<proteinExistence type="predicted"/>
<dbReference type="SUPFAM" id="SSF55729">
    <property type="entry name" value="Acyl-CoA N-acyltransferases (Nat)"/>
    <property type="match status" value="1"/>
</dbReference>
<protein>
    <submittedName>
        <fullName evidence="4">Acetyltransferase (GNAT) family protein</fullName>
    </submittedName>
</protein>
<keyword evidence="1 4" id="KW-0808">Transferase</keyword>
<dbReference type="InterPro" id="IPR000182">
    <property type="entry name" value="GNAT_dom"/>
</dbReference>
<evidence type="ECO:0000256" key="1">
    <source>
        <dbReference type="ARBA" id="ARBA00022679"/>
    </source>
</evidence>
<accession>A0A327Z2Q0</accession>
<keyword evidence="2" id="KW-0012">Acyltransferase</keyword>
<feature type="domain" description="N-acetyltransferase" evidence="3">
    <location>
        <begin position="18"/>
        <end position="176"/>
    </location>
</feature>
<keyword evidence="5" id="KW-1185">Reference proteome</keyword>
<dbReference type="GO" id="GO:0016747">
    <property type="term" value="F:acyltransferase activity, transferring groups other than amino-acyl groups"/>
    <property type="evidence" value="ECO:0007669"/>
    <property type="project" value="InterPro"/>
</dbReference>
<dbReference type="InterPro" id="IPR016181">
    <property type="entry name" value="Acyl_CoA_acyltransferase"/>
</dbReference>
<name>A0A327Z2Q0_9ACTN</name>
<dbReference type="RefSeq" id="WP_245972899.1">
    <property type="nucleotide sequence ID" value="NZ_JACHWI010000003.1"/>
</dbReference>
<dbReference type="InterPro" id="IPR050832">
    <property type="entry name" value="Bact_Acetyltransf"/>
</dbReference>
<comment type="caution">
    <text evidence="4">The sequence shown here is derived from an EMBL/GenBank/DDBJ whole genome shotgun (WGS) entry which is preliminary data.</text>
</comment>
<evidence type="ECO:0000259" key="3">
    <source>
        <dbReference type="PROSITE" id="PS51186"/>
    </source>
</evidence>
<dbReference type="Gene3D" id="3.40.630.30">
    <property type="match status" value="1"/>
</dbReference>
<reference evidence="4 5" key="1">
    <citation type="submission" date="2018-06" db="EMBL/GenBank/DDBJ databases">
        <title>Genomic Encyclopedia of Type Strains, Phase III (KMG-III): the genomes of soil and plant-associated and newly described type strains.</title>
        <authorList>
            <person name="Whitman W."/>
        </authorList>
    </citation>
    <scope>NUCLEOTIDE SEQUENCE [LARGE SCALE GENOMIC DNA]</scope>
    <source>
        <strain evidence="4 5">CGMCC 4.7090</strain>
    </source>
</reference>
<dbReference type="PROSITE" id="PS51186">
    <property type="entry name" value="GNAT"/>
    <property type="match status" value="1"/>
</dbReference>
<dbReference type="PANTHER" id="PTHR43877">
    <property type="entry name" value="AMINOALKYLPHOSPHONATE N-ACETYLTRANSFERASE-RELATED-RELATED"/>
    <property type="match status" value="1"/>
</dbReference>
<sequence>MGYSEVRLIGADGITDDEAAQTATLLHDLVSAGAALGWVEPPSPPEVHRLLESVASGIPSGDAALALATTATGEVTGVGYWRRYDRPTHRVNADLEKLAVSPAAQGEGLGRTLLTTLVAAALHQNIETLTLDLRGDNTRAAALYESAGFTRYGTLNAFVAVGDERYDKLLYSLDLRAAG</sequence>